<comment type="caution">
    <text evidence="1">The sequence shown here is derived from an EMBL/GenBank/DDBJ whole genome shotgun (WGS) entry which is preliminary data.</text>
</comment>
<dbReference type="RefSeq" id="WP_161009933.1">
    <property type="nucleotide sequence ID" value="NZ_WWCN01000028.1"/>
</dbReference>
<accession>A0A6L8KIB7</accession>
<sequence>MPKNIRFDQVKVLTGETKILGATAAEWDATFTGNMRQTLQQVKQLAESGVTRDISTAVSDVASTVSAKRQWPQGQ</sequence>
<dbReference type="Proteomes" id="UP000479335">
    <property type="component" value="Unassembled WGS sequence"/>
</dbReference>
<keyword evidence="2" id="KW-1185">Reference proteome</keyword>
<proteinExistence type="predicted"/>
<dbReference type="EMBL" id="WWCN01000028">
    <property type="protein sequence ID" value="MYM26497.1"/>
    <property type="molecule type" value="Genomic_DNA"/>
</dbReference>
<reference evidence="1 2" key="1">
    <citation type="submission" date="2019-12" db="EMBL/GenBank/DDBJ databases">
        <title>Novel species isolated from a subtropical stream in China.</title>
        <authorList>
            <person name="Lu H."/>
        </authorList>
    </citation>
    <scope>NUCLEOTIDE SEQUENCE [LARGE SCALE GENOMIC DNA]</scope>
    <source>
        <strain evidence="1 2">FT135W</strain>
    </source>
</reference>
<name>A0A6L8KIB7_9BURK</name>
<gene>
    <name evidence="1" type="ORF">GTP46_28120</name>
</gene>
<dbReference type="AlphaFoldDB" id="A0A6L8KIB7"/>
<evidence type="ECO:0000313" key="1">
    <source>
        <dbReference type="EMBL" id="MYM26497.1"/>
    </source>
</evidence>
<organism evidence="1 2">
    <name type="scientific">Duganella flavida</name>
    <dbReference type="NCBI Taxonomy" id="2692175"/>
    <lineage>
        <taxon>Bacteria</taxon>
        <taxon>Pseudomonadati</taxon>
        <taxon>Pseudomonadota</taxon>
        <taxon>Betaproteobacteria</taxon>
        <taxon>Burkholderiales</taxon>
        <taxon>Oxalobacteraceae</taxon>
        <taxon>Telluria group</taxon>
        <taxon>Duganella</taxon>
    </lineage>
</organism>
<evidence type="ECO:0000313" key="2">
    <source>
        <dbReference type="Proteomes" id="UP000479335"/>
    </source>
</evidence>
<protein>
    <submittedName>
        <fullName evidence="1">Uncharacterized protein</fullName>
    </submittedName>
</protein>